<keyword evidence="2" id="KW-0732">Signal</keyword>
<accession>A0ABW8JVX9</accession>
<evidence type="ECO:0000256" key="2">
    <source>
        <dbReference type="SAM" id="SignalP"/>
    </source>
</evidence>
<proteinExistence type="predicted"/>
<dbReference type="RefSeq" id="WP_404634602.1">
    <property type="nucleotide sequence ID" value="NZ_JADIKM010000004.1"/>
</dbReference>
<sequence length="233" mass="24071">MKAAMVFVVSSAIVLCGCAQTVKWPWAGDSGNAASPCPTGTCTVADATAALTQASEFCRGVQNYYEGNGNRTSGWRLFTAISGTLAGAVAAPLAKGSAKDAWSGLSGSANGLQQEVDGAFNGVLNAKRRAAVMQAYTDSLTEFKASNDADVNVSVAVSMAAKCAMAPAEVDAAGLQSLLTTDTHDITRKNIDTDTKAERAQKALQRFQPEQLEPQQPDTGARAAAPPPTPSVK</sequence>
<evidence type="ECO:0000313" key="4">
    <source>
        <dbReference type="Proteomes" id="UP001620460"/>
    </source>
</evidence>
<name>A0ABW8JVX9_9GAMM</name>
<evidence type="ECO:0000313" key="3">
    <source>
        <dbReference type="EMBL" id="MFK2905262.1"/>
    </source>
</evidence>
<feature type="signal peptide" evidence="2">
    <location>
        <begin position="1"/>
        <end position="19"/>
    </location>
</feature>
<keyword evidence="4" id="KW-1185">Reference proteome</keyword>
<comment type="caution">
    <text evidence="3">The sequence shown here is derived from an EMBL/GenBank/DDBJ whole genome shotgun (WGS) entry which is preliminary data.</text>
</comment>
<evidence type="ECO:0008006" key="5">
    <source>
        <dbReference type="Google" id="ProtNLM"/>
    </source>
</evidence>
<evidence type="ECO:0000256" key="1">
    <source>
        <dbReference type="SAM" id="MobiDB-lite"/>
    </source>
</evidence>
<dbReference type="EMBL" id="JADIKM010000004">
    <property type="protein sequence ID" value="MFK2905262.1"/>
    <property type="molecule type" value="Genomic_DNA"/>
</dbReference>
<dbReference type="Proteomes" id="UP001620460">
    <property type="component" value="Unassembled WGS sequence"/>
</dbReference>
<gene>
    <name evidence="3" type="ORF">ISP17_14965</name>
</gene>
<organism evidence="3 4">
    <name type="scientific">Dyella ginsengisoli</name>
    <dbReference type="NCBI Taxonomy" id="363848"/>
    <lineage>
        <taxon>Bacteria</taxon>
        <taxon>Pseudomonadati</taxon>
        <taxon>Pseudomonadota</taxon>
        <taxon>Gammaproteobacteria</taxon>
        <taxon>Lysobacterales</taxon>
        <taxon>Rhodanobacteraceae</taxon>
        <taxon>Dyella</taxon>
    </lineage>
</organism>
<protein>
    <recommendedName>
        <fullName evidence="5">Lipoprotein</fullName>
    </recommendedName>
</protein>
<dbReference type="PROSITE" id="PS51257">
    <property type="entry name" value="PROKAR_LIPOPROTEIN"/>
    <property type="match status" value="1"/>
</dbReference>
<feature type="compositionally biased region" description="Basic and acidic residues" evidence="1">
    <location>
        <begin position="189"/>
        <end position="201"/>
    </location>
</feature>
<feature type="chain" id="PRO_5047346106" description="Lipoprotein" evidence="2">
    <location>
        <begin position="20"/>
        <end position="233"/>
    </location>
</feature>
<feature type="region of interest" description="Disordered" evidence="1">
    <location>
        <begin position="189"/>
        <end position="233"/>
    </location>
</feature>
<reference evidence="3 4" key="1">
    <citation type="submission" date="2020-10" db="EMBL/GenBank/DDBJ databases">
        <title>Phylogeny of dyella-like bacteria.</title>
        <authorList>
            <person name="Fu J."/>
        </authorList>
    </citation>
    <scope>NUCLEOTIDE SEQUENCE [LARGE SCALE GENOMIC DNA]</scope>
    <source>
        <strain evidence="3 4">Gsoil3046</strain>
    </source>
</reference>